<evidence type="ECO:0000313" key="9">
    <source>
        <dbReference type="Proteomes" id="UP000663836"/>
    </source>
</evidence>
<dbReference type="EMBL" id="CAJOBD010000341">
    <property type="protein sequence ID" value="CAF3649008.1"/>
    <property type="molecule type" value="Genomic_DNA"/>
</dbReference>
<evidence type="ECO:0000313" key="8">
    <source>
        <dbReference type="EMBL" id="CAF4077065.1"/>
    </source>
</evidence>
<dbReference type="Proteomes" id="UP000663889">
    <property type="component" value="Unassembled WGS sequence"/>
</dbReference>
<evidence type="ECO:0000313" key="10">
    <source>
        <dbReference type="Proteomes" id="UP000663870"/>
    </source>
</evidence>
<keyword evidence="10" id="KW-1185">Reference proteome</keyword>
<evidence type="ECO:0000313" key="5">
    <source>
        <dbReference type="EMBL" id="CAF1481345.1"/>
    </source>
</evidence>
<protein>
    <submittedName>
        <fullName evidence="7">Uncharacterized protein</fullName>
    </submittedName>
</protein>
<sequence>MNQEVYQQHQRYYLQFEYYNKCKQIYKLEEQNQKLLSTINDKINAFECQLLKQHFDRSKQKEETKIRTIHKDKIQHLSKGNIKLDQVDVKKVMHNISSREVFAEEESIVL</sequence>
<gene>
    <name evidence="8" type="ORF">FNK824_LOCUS30144</name>
    <name evidence="7" type="ORF">JBS370_LOCUS6243</name>
    <name evidence="4" type="ORF">JXQ802_LOCUS28992</name>
    <name evidence="6" type="ORF">OTI717_LOCUS2270</name>
    <name evidence="2" type="ORF">PYM288_LOCUS19295</name>
    <name evidence="1" type="ORF">RFH988_LOCUS16365</name>
    <name evidence="3" type="ORF">SEV965_LOCUS16503</name>
    <name evidence="5" type="ORF">ZHD862_LOCUS36579</name>
</gene>
<evidence type="ECO:0000313" key="7">
    <source>
        <dbReference type="EMBL" id="CAF3649008.1"/>
    </source>
</evidence>
<organism evidence="7 9">
    <name type="scientific">Rotaria sordida</name>
    <dbReference type="NCBI Taxonomy" id="392033"/>
    <lineage>
        <taxon>Eukaryota</taxon>
        <taxon>Metazoa</taxon>
        <taxon>Spiralia</taxon>
        <taxon>Gnathifera</taxon>
        <taxon>Rotifera</taxon>
        <taxon>Eurotatoria</taxon>
        <taxon>Bdelloidea</taxon>
        <taxon>Philodinida</taxon>
        <taxon>Philodinidae</taxon>
        <taxon>Rotaria</taxon>
    </lineage>
</organism>
<comment type="caution">
    <text evidence="7">The sequence shown here is derived from an EMBL/GenBank/DDBJ whole genome shotgun (WGS) entry which is preliminary data.</text>
</comment>
<dbReference type="Proteomes" id="UP000663854">
    <property type="component" value="Unassembled WGS sequence"/>
</dbReference>
<dbReference type="Proteomes" id="UP000663864">
    <property type="component" value="Unassembled WGS sequence"/>
</dbReference>
<evidence type="ECO:0000313" key="3">
    <source>
        <dbReference type="EMBL" id="CAF1113244.1"/>
    </source>
</evidence>
<dbReference type="EMBL" id="CAJOBE010009094">
    <property type="protein sequence ID" value="CAF4077065.1"/>
    <property type="molecule type" value="Genomic_DNA"/>
</dbReference>
<dbReference type="EMBL" id="CAJNOH010000636">
    <property type="protein sequence ID" value="CAF1093423.1"/>
    <property type="molecule type" value="Genomic_DNA"/>
</dbReference>
<dbReference type="Proteomes" id="UP000663823">
    <property type="component" value="Unassembled WGS sequence"/>
</dbReference>
<evidence type="ECO:0000313" key="2">
    <source>
        <dbReference type="EMBL" id="CAF1093423.1"/>
    </source>
</evidence>
<dbReference type="EMBL" id="CAJOAX010000108">
    <property type="protein sequence ID" value="CAF3511204.1"/>
    <property type="molecule type" value="Genomic_DNA"/>
</dbReference>
<dbReference type="Proteomes" id="UP000663882">
    <property type="component" value="Unassembled WGS sequence"/>
</dbReference>
<dbReference type="EMBL" id="CAJNOO010000835">
    <property type="protein sequence ID" value="CAF1043895.1"/>
    <property type="molecule type" value="Genomic_DNA"/>
</dbReference>
<evidence type="ECO:0000313" key="6">
    <source>
        <dbReference type="EMBL" id="CAF3511204.1"/>
    </source>
</evidence>
<dbReference type="AlphaFoldDB" id="A0A818QZQ9"/>
<evidence type="ECO:0000313" key="1">
    <source>
        <dbReference type="EMBL" id="CAF1043895.1"/>
    </source>
</evidence>
<evidence type="ECO:0000313" key="4">
    <source>
        <dbReference type="EMBL" id="CAF1290878.1"/>
    </source>
</evidence>
<name>A0A818QZQ9_9BILA</name>
<proteinExistence type="predicted"/>
<dbReference type="EMBL" id="CAJNOU010000905">
    <property type="protein sequence ID" value="CAF1113244.1"/>
    <property type="molecule type" value="Genomic_DNA"/>
</dbReference>
<accession>A0A818QZQ9</accession>
<reference evidence="7" key="1">
    <citation type="submission" date="2021-02" db="EMBL/GenBank/DDBJ databases">
        <authorList>
            <person name="Nowell W R."/>
        </authorList>
    </citation>
    <scope>NUCLEOTIDE SEQUENCE</scope>
</reference>
<dbReference type="Proteomes" id="UP000663836">
    <property type="component" value="Unassembled WGS sequence"/>
</dbReference>
<dbReference type="Proteomes" id="UP000663874">
    <property type="component" value="Unassembled WGS sequence"/>
</dbReference>
<dbReference type="EMBL" id="CAJNOT010006063">
    <property type="protein sequence ID" value="CAF1481345.1"/>
    <property type="molecule type" value="Genomic_DNA"/>
</dbReference>
<dbReference type="EMBL" id="CAJNOL010001115">
    <property type="protein sequence ID" value="CAF1290878.1"/>
    <property type="molecule type" value="Genomic_DNA"/>
</dbReference>
<dbReference type="Proteomes" id="UP000663870">
    <property type="component" value="Unassembled WGS sequence"/>
</dbReference>